<sequence>MASASSNQPNTTLYVNNLNDQVQKDEIRLQLYALFATYGKLIDVVALKTPKMRGQAFLVFTDLASATSALRACDGMLFYDKPMRIQYAKSKSYATLKREDPNFVPSTAPAAINRTKRPHDDSADGPARAKREKADDDDGEEMELDDEDEEQSTPKTSTLSTEQEKPSHRLLCTNLPIDATDLAVSQLFQPYRGFQSAAVAPAPAPNAQGMKIKMAQVIFDSAASAAVAKQALHDFTLRPGWIMSVSFI</sequence>
<evidence type="ECO:0000313" key="2">
    <source>
        <dbReference type="Proteomes" id="UP000814128"/>
    </source>
</evidence>
<proteinExistence type="predicted"/>
<name>A0ACB8QYX5_9AGAM</name>
<protein>
    <submittedName>
        <fullName evidence="1">Uncharacterized protein</fullName>
    </submittedName>
</protein>
<reference evidence="1" key="2">
    <citation type="journal article" date="2022" name="New Phytol.">
        <title>Evolutionary transition to the ectomycorrhizal habit in the genomes of a hyperdiverse lineage of mushroom-forming fungi.</title>
        <authorList>
            <person name="Looney B."/>
            <person name="Miyauchi S."/>
            <person name="Morin E."/>
            <person name="Drula E."/>
            <person name="Courty P.E."/>
            <person name="Kohler A."/>
            <person name="Kuo A."/>
            <person name="LaButti K."/>
            <person name="Pangilinan J."/>
            <person name="Lipzen A."/>
            <person name="Riley R."/>
            <person name="Andreopoulos W."/>
            <person name="He G."/>
            <person name="Johnson J."/>
            <person name="Nolan M."/>
            <person name="Tritt A."/>
            <person name="Barry K.W."/>
            <person name="Grigoriev I.V."/>
            <person name="Nagy L.G."/>
            <person name="Hibbett D."/>
            <person name="Henrissat B."/>
            <person name="Matheny P.B."/>
            <person name="Labbe J."/>
            <person name="Martin F.M."/>
        </authorList>
    </citation>
    <scope>NUCLEOTIDE SEQUENCE</scope>
    <source>
        <strain evidence="1">EC-137</strain>
    </source>
</reference>
<comment type="caution">
    <text evidence="1">The sequence shown here is derived from an EMBL/GenBank/DDBJ whole genome shotgun (WGS) entry which is preliminary data.</text>
</comment>
<organism evidence="1 2">
    <name type="scientific">Vararia minispora EC-137</name>
    <dbReference type="NCBI Taxonomy" id="1314806"/>
    <lineage>
        <taxon>Eukaryota</taxon>
        <taxon>Fungi</taxon>
        <taxon>Dikarya</taxon>
        <taxon>Basidiomycota</taxon>
        <taxon>Agaricomycotina</taxon>
        <taxon>Agaricomycetes</taxon>
        <taxon>Russulales</taxon>
        <taxon>Lachnocladiaceae</taxon>
        <taxon>Vararia</taxon>
    </lineage>
</organism>
<evidence type="ECO:0000313" key="1">
    <source>
        <dbReference type="EMBL" id="KAI0036787.1"/>
    </source>
</evidence>
<accession>A0ACB8QYX5</accession>
<reference evidence="1" key="1">
    <citation type="submission" date="2021-02" db="EMBL/GenBank/DDBJ databases">
        <authorList>
            <consortium name="DOE Joint Genome Institute"/>
            <person name="Ahrendt S."/>
            <person name="Looney B.P."/>
            <person name="Miyauchi S."/>
            <person name="Morin E."/>
            <person name="Drula E."/>
            <person name="Courty P.E."/>
            <person name="Chicoki N."/>
            <person name="Fauchery L."/>
            <person name="Kohler A."/>
            <person name="Kuo A."/>
            <person name="Labutti K."/>
            <person name="Pangilinan J."/>
            <person name="Lipzen A."/>
            <person name="Riley R."/>
            <person name="Andreopoulos W."/>
            <person name="He G."/>
            <person name="Johnson J."/>
            <person name="Barry K.W."/>
            <person name="Grigoriev I.V."/>
            <person name="Nagy L."/>
            <person name="Hibbett D."/>
            <person name="Henrissat B."/>
            <person name="Matheny P.B."/>
            <person name="Labbe J."/>
            <person name="Martin F."/>
        </authorList>
    </citation>
    <scope>NUCLEOTIDE SEQUENCE</scope>
    <source>
        <strain evidence="1">EC-137</strain>
    </source>
</reference>
<dbReference type="Proteomes" id="UP000814128">
    <property type="component" value="Unassembled WGS sequence"/>
</dbReference>
<gene>
    <name evidence="1" type="ORF">K488DRAFT_40537</name>
</gene>
<dbReference type="EMBL" id="MU273468">
    <property type="protein sequence ID" value="KAI0036787.1"/>
    <property type="molecule type" value="Genomic_DNA"/>
</dbReference>
<keyword evidence="2" id="KW-1185">Reference proteome</keyword>